<comment type="caution">
    <text evidence="1">The sequence shown here is derived from an EMBL/GenBank/DDBJ whole genome shotgun (WGS) entry which is preliminary data.</text>
</comment>
<protein>
    <submittedName>
        <fullName evidence="1">Uncharacterized protein</fullName>
    </submittedName>
</protein>
<name>A0A267FW57_9PLAT</name>
<keyword evidence="2" id="KW-1185">Reference proteome</keyword>
<gene>
    <name evidence="1" type="ORF">BOX15_Mlig013015g1</name>
</gene>
<organism evidence="1 2">
    <name type="scientific">Macrostomum lignano</name>
    <dbReference type="NCBI Taxonomy" id="282301"/>
    <lineage>
        <taxon>Eukaryota</taxon>
        <taxon>Metazoa</taxon>
        <taxon>Spiralia</taxon>
        <taxon>Lophotrochozoa</taxon>
        <taxon>Platyhelminthes</taxon>
        <taxon>Rhabditophora</taxon>
        <taxon>Macrostomorpha</taxon>
        <taxon>Macrostomida</taxon>
        <taxon>Macrostomidae</taxon>
        <taxon>Macrostomum</taxon>
    </lineage>
</organism>
<reference evidence="1 2" key="1">
    <citation type="submission" date="2017-06" db="EMBL/GenBank/DDBJ databases">
        <title>A platform for efficient transgenesis in Macrostomum lignano, a flatworm model organism for stem cell research.</title>
        <authorList>
            <person name="Berezikov E."/>
        </authorList>
    </citation>
    <scope>NUCLEOTIDE SEQUENCE [LARGE SCALE GENOMIC DNA]</scope>
    <source>
        <strain evidence="1">DV1</strain>
        <tissue evidence="1">Whole organism</tissue>
    </source>
</reference>
<accession>A0A267FW57</accession>
<dbReference type="EMBL" id="NIVC01000709">
    <property type="protein sequence ID" value="PAA78065.1"/>
    <property type="molecule type" value="Genomic_DNA"/>
</dbReference>
<sequence>MTSPPYSPDGKPCRHAGCGQPVCHERFRTSAKVLESRWAAQQAKERELAEVADFFN</sequence>
<evidence type="ECO:0000313" key="2">
    <source>
        <dbReference type="Proteomes" id="UP000215902"/>
    </source>
</evidence>
<dbReference type="PANTHER" id="PTHR40237">
    <property type="entry name" value="LD44813P"/>
    <property type="match status" value="1"/>
</dbReference>
<proteinExistence type="predicted"/>
<dbReference type="Proteomes" id="UP000215902">
    <property type="component" value="Unassembled WGS sequence"/>
</dbReference>
<dbReference type="PANTHER" id="PTHR40237:SF1">
    <property type="entry name" value="LD44813P"/>
    <property type="match status" value="1"/>
</dbReference>
<dbReference type="OrthoDB" id="8062037at2759"/>
<evidence type="ECO:0000313" key="1">
    <source>
        <dbReference type="EMBL" id="PAA78065.1"/>
    </source>
</evidence>
<dbReference type="AlphaFoldDB" id="A0A267FW57"/>